<evidence type="ECO:0000313" key="1">
    <source>
        <dbReference type="EMBL" id="QHU22838.1"/>
    </source>
</evidence>
<reference evidence="1" key="1">
    <citation type="journal article" date="2020" name="Nature">
        <title>Giant virus diversity and host interactions through global metagenomics.</title>
        <authorList>
            <person name="Schulz F."/>
            <person name="Roux S."/>
            <person name="Paez-Espino D."/>
            <person name="Jungbluth S."/>
            <person name="Walsh D.A."/>
            <person name="Denef V.J."/>
            <person name="McMahon K.D."/>
            <person name="Konstantinidis K.T."/>
            <person name="Eloe-Fadrosh E.A."/>
            <person name="Kyrpides N.C."/>
            <person name="Woyke T."/>
        </authorList>
    </citation>
    <scope>NUCLEOTIDE SEQUENCE</scope>
    <source>
        <strain evidence="1">GVMAG-S-ERX555907-63</strain>
    </source>
</reference>
<accession>A0A6C0L2X4</accession>
<dbReference type="AlphaFoldDB" id="A0A6C0L2X4"/>
<dbReference type="EMBL" id="MN741018">
    <property type="protein sequence ID" value="QHU22838.1"/>
    <property type="molecule type" value="Genomic_DNA"/>
</dbReference>
<proteinExistence type="predicted"/>
<organism evidence="1">
    <name type="scientific">viral metagenome</name>
    <dbReference type="NCBI Taxonomy" id="1070528"/>
    <lineage>
        <taxon>unclassified sequences</taxon>
        <taxon>metagenomes</taxon>
        <taxon>organismal metagenomes</taxon>
    </lineage>
</organism>
<sequence length="302" mass="35052">MPLPTMLYNYFNQGRESLEMSSALMNPYAKWMQSPNIPRNTCLPIALENVENIVECEPTVDEWFKNLESNKIKTQFPTPNFFPSEYKTDQFFSITHKGEQRWIHAILSANDPLYTVYSENTKEKAVNELINNASNRFPRIYDASVYRLYGSKKATIYSSLFKNTLPAGLHIYSSIINKNILVMREIGYEWCSKICNERDTICLWEHSGEVGSILNSEEKGSINIKDILSKKMDIYEDRTKRIELAYNKGASKKIRELNKMNINDLRNNVKENGLSIESDGKFLNKQNLIDNMLEKYIESSFN</sequence>
<protein>
    <submittedName>
        <fullName evidence="1">Uncharacterized protein</fullName>
    </submittedName>
</protein>
<name>A0A6C0L2X4_9ZZZZ</name>